<dbReference type="GO" id="GO:0006520">
    <property type="term" value="P:amino acid metabolic process"/>
    <property type="evidence" value="ECO:0007669"/>
    <property type="project" value="InterPro"/>
</dbReference>
<comment type="caution">
    <text evidence="5">The sequence shown here is derived from an EMBL/GenBank/DDBJ whole genome shotgun (WGS) entry which is preliminary data.</text>
</comment>
<evidence type="ECO:0000256" key="2">
    <source>
        <dbReference type="ARBA" id="ARBA00006966"/>
    </source>
</evidence>
<dbReference type="PANTHER" id="PTHR48097:SF5">
    <property type="entry name" value="LOW SPECIFICITY L-THREONINE ALDOLASE"/>
    <property type="match status" value="1"/>
</dbReference>
<dbReference type="AlphaFoldDB" id="A0A919KSQ8"/>
<dbReference type="Pfam" id="PF01212">
    <property type="entry name" value="Beta_elim_lyase"/>
    <property type="match status" value="1"/>
</dbReference>
<name>A0A919KSQ8_9MICO</name>
<comment type="cofactor">
    <cofactor evidence="1">
        <name>pyridoxal 5'-phosphate</name>
        <dbReference type="ChEBI" id="CHEBI:597326"/>
    </cofactor>
</comment>
<dbReference type="GO" id="GO:0016829">
    <property type="term" value="F:lyase activity"/>
    <property type="evidence" value="ECO:0007669"/>
    <property type="project" value="InterPro"/>
</dbReference>
<dbReference type="Proteomes" id="UP000627369">
    <property type="component" value="Unassembled WGS sequence"/>
</dbReference>
<keyword evidence="3" id="KW-0663">Pyridoxal phosphate</keyword>
<dbReference type="PANTHER" id="PTHR48097">
    <property type="entry name" value="L-THREONINE ALDOLASE-RELATED"/>
    <property type="match status" value="1"/>
</dbReference>
<dbReference type="Gene3D" id="3.40.640.10">
    <property type="entry name" value="Type I PLP-dependent aspartate aminotransferase-like (Major domain)"/>
    <property type="match status" value="1"/>
</dbReference>
<dbReference type="InterPro" id="IPR015422">
    <property type="entry name" value="PyrdxlP-dep_Trfase_small"/>
</dbReference>
<sequence length="403" mass="41383">MAGPSFWPAFVLAGPARTAPRSASAGTRENVLVQHFASDNYAPVHPEVMAAIVAANDGAAVSYGDDPVSARLQARAAEVFGEQARIFPVLNGTGANVISLMAAAPRWGGVIASDVAHVHTDENGAPERVGGLKILAVPSVEGRIGPDAVDRYAGDIGNVHRAQPAVLSLTQVTELGTVYSVADLKLLADTAHAAGLRVHVDGSRLANAAATLGVGLREITTDVGADIVSLGAAKNGGMLGEAIVVLSDGGGAAGASADLGEAVPYLRKATMQLASKTRFVSAQLLALLGEPGTPTSGADAGAPLWLRNAAHSNAMAARLRSGIEAAELTGDQPGAVRITCPTEANVVFATLPRAAADRARAHARFYDWAPGETADRVEVRWMCAWDTTETDVDGFVQALGRAL</sequence>
<evidence type="ECO:0000256" key="1">
    <source>
        <dbReference type="ARBA" id="ARBA00001933"/>
    </source>
</evidence>
<dbReference type="InterPro" id="IPR015424">
    <property type="entry name" value="PyrdxlP-dep_Trfase"/>
</dbReference>
<feature type="domain" description="Aromatic amino acid beta-eliminating lyase/threonine aldolase" evidence="4">
    <location>
        <begin position="36"/>
        <end position="328"/>
    </location>
</feature>
<protein>
    <submittedName>
        <fullName evidence="5">Threonine aldolase</fullName>
    </submittedName>
</protein>
<dbReference type="InterPro" id="IPR001597">
    <property type="entry name" value="ArAA_b-elim_lyase/Thr_aldolase"/>
</dbReference>
<dbReference type="InterPro" id="IPR015421">
    <property type="entry name" value="PyrdxlP-dep_Trfase_major"/>
</dbReference>
<evidence type="ECO:0000313" key="5">
    <source>
        <dbReference type="EMBL" id="GHH71184.1"/>
    </source>
</evidence>
<proteinExistence type="inferred from homology"/>
<organism evidence="5 6">
    <name type="scientific">Promicromonospora soli</name>
    <dbReference type="NCBI Taxonomy" id="2035533"/>
    <lineage>
        <taxon>Bacteria</taxon>
        <taxon>Bacillati</taxon>
        <taxon>Actinomycetota</taxon>
        <taxon>Actinomycetes</taxon>
        <taxon>Micrococcales</taxon>
        <taxon>Promicromonosporaceae</taxon>
        <taxon>Promicromonospora</taxon>
    </lineage>
</organism>
<evidence type="ECO:0000256" key="3">
    <source>
        <dbReference type="ARBA" id="ARBA00022898"/>
    </source>
</evidence>
<dbReference type="EMBL" id="BNAS01000002">
    <property type="protein sequence ID" value="GHH71184.1"/>
    <property type="molecule type" value="Genomic_DNA"/>
</dbReference>
<reference evidence="5" key="2">
    <citation type="submission" date="2020-09" db="EMBL/GenBank/DDBJ databases">
        <authorList>
            <person name="Sun Q."/>
            <person name="Zhou Y."/>
        </authorList>
    </citation>
    <scope>NUCLEOTIDE SEQUENCE</scope>
    <source>
        <strain evidence="5">CGMCC 4.7398</strain>
    </source>
</reference>
<dbReference type="Gene3D" id="3.90.1150.10">
    <property type="entry name" value="Aspartate Aminotransferase, domain 1"/>
    <property type="match status" value="1"/>
</dbReference>
<evidence type="ECO:0000313" key="6">
    <source>
        <dbReference type="Proteomes" id="UP000627369"/>
    </source>
</evidence>
<keyword evidence="6" id="KW-1185">Reference proteome</keyword>
<accession>A0A919KSQ8</accession>
<comment type="similarity">
    <text evidence="2">Belongs to the threonine aldolase family.</text>
</comment>
<reference evidence="5" key="1">
    <citation type="journal article" date="2014" name="Int. J. Syst. Evol. Microbiol.">
        <title>Complete genome sequence of Corynebacterium casei LMG S-19264T (=DSM 44701T), isolated from a smear-ripened cheese.</title>
        <authorList>
            <consortium name="US DOE Joint Genome Institute (JGI-PGF)"/>
            <person name="Walter F."/>
            <person name="Albersmeier A."/>
            <person name="Kalinowski J."/>
            <person name="Ruckert C."/>
        </authorList>
    </citation>
    <scope>NUCLEOTIDE SEQUENCE</scope>
    <source>
        <strain evidence="5">CGMCC 4.7398</strain>
    </source>
</reference>
<evidence type="ECO:0000259" key="4">
    <source>
        <dbReference type="Pfam" id="PF01212"/>
    </source>
</evidence>
<gene>
    <name evidence="5" type="ORF">GCM10017772_19140</name>
</gene>
<dbReference type="SUPFAM" id="SSF53383">
    <property type="entry name" value="PLP-dependent transferases"/>
    <property type="match status" value="1"/>
</dbReference>